<name>A0ABS6X3A9_9BACT</name>
<proteinExistence type="predicted"/>
<evidence type="ECO:0000313" key="1">
    <source>
        <dbReference type="EMBL" id="MBW3130312.1"/>
    </source>
</evidence>
<sequence>MMKNYIRLSLLATTLCFTQCTKEEATPAKTGTVAKPAVNYDQESIKLMNKLVPHMLGDWSLQRVHIKRQPYNFSQTEIGIERDTVLQELAVLSIRQAAVPRTNPKDLRHPDFDCTIHYKGKSYPMAFWLLANAEHVFNNTGPQASFLLRYNFPTGTRFPETEEKYLDSIGLVDNFFVETTADPNTMTWRGLNRGIDKIELQKR</sequence>
<keyword evidence="2" id="KW-1185">Reference proteome</keyword>
<evidence type="ECO:0008006" key="3">
    <source>
        <dbReference type="Google" id="ProtNLM"/>
    </source>
</evidence>
<dbReference type="EMBL" id="JAHWGL010000089">
    <property type="protein sequence ID" value="MBW3130312.1"/>
    <property type="molecule type" value="Genomic_DNA"/>
</dbReference>
<dbReference type="Proteomes" id="UP000826188">
    <property type="component" value="Unassembled WGS sequence"/>
</dbReference>
<comment type="caution">
    <text evidence="1">The sequence shown here is derived from an EMBL/GenBank/DDBJ whole genome shotgun (WGS) entry which is preliminary data.</text>
</comment>
<evidence type="ECO:0000313" key="2">
    <source>
        <dbReference type="Proteomes" id="UP000826188"/>
    </source>
</evidence>
<reference evidence="1 2" key="1">
    <citation type="submission" date="2021-07" db="EMBL/GenBank/DDBJ databases">
        <title>Hymenobacter profundi sp. nov., isolated from deep-sea water.</title>
        <authorList>
            <person name="Kim M.K."/>
        </authorList>
    </citation>
    <scope>NUCLEOTIDE SEQUENCE [LARGE SCALE GENOMIC DNA]</scope>
    <source>
        <strain evidence="1 2">M2</strain>
    </source>
</reference>
<accession>A0ABS6X3A9</accession>
<organism evidence="1 2">
    <name type="scientific">Hymenobacter profundi</name>
    <dbReference type="NCBI Taxonomy" id="1982110"/>
    <lineage>
        <taxon>Bacteria</taxon>
        <taxon>Pseudomonadati</taxon>
        <taxon>Bacteroidota</taxon>
        <taxon>Cytophagia</taxon>
        <taxon>Cytophagales</taxon>
        <taxon>Hymenobacteraceae</taxon>
        <taxon>Hymenobacter</taxon>
    </lineage>
</organism>
<gene>
    <name evidence="1" type="ORF">KYK14_17245</name>
</gene>
<protein>
    <recommendedName>
        <fullName evidence="3">DUF1579 domain-containing protein</fullName>
    </recommendedName>
</protein>